<feature type="region of interest" description="Disordered" evidence="1">
    <location>
        <begin position="1"/>
        <end position="21"/>
    </location>
</feature>
<evidence type="ECO:0000256" key="2">
    <source>
        <dbReference type="SAM" id="Phobius"/>
    </source>
</evidence>
<dbReference type="Proteomes" id="UP000620124">
    <property type="component" value="Unassembled WGS sequence"/>
</dbReference>
<feature type="compositionally biased region" description="Low complexity" evidence="1">
    <location>
        <begin position="77"/>
        <end position="94"/>
    </location>
</feature>
<feature type="transmembrane region" description="Helical" evidence="2">
    <location>
        <begin position="163"/>
        <end position="184"/>
    </location>
</feature>
<reference evidence="3" key="1">
    <citation type="submission" date="2020-05" db="EMBL/GenBank/DDBJ databases">
        <title>Mycena genomes resolve the evolution of fungal bioluminescence.</title>
        <authorList>
            <person name="Tsai I.J."/>
        </authorList>
    </citation>
    <scope>NUCLEOTIDE SEQUENCE</scope>
    <source>
        <strain evidence="3">CCC161011</strain>
    </source>
</reference>
<dbReference type="AlphaFoldDB" id="A0A8H6YVH7"/>
<keyword evidence="2" id="KW-1133">Transmembrane helix</keyword>
<dbReference type="EMBL" id="JACAZI010000003">
    <property type="protein sequence ID" value="KAF7365987.1"/>
    <property type="molecule type" value="Genomic_DNA"/>
</dbReference>
<accession>A0A8H6YVH7</accession>
<keyword evidence="2" id="KW-0472">Membrane</keyword>
<sequence>MRLYPVPRHERRDLSCPPQDTKQKNLTDELLTAQGRNCIYAYIEIAPCTYSVDGALTGPSVFFPDCPRSLIETISGTSTSSVQTSASSTPSSSSDHIAGSQGGANSQPAAGPPGYSNTYSSDAQIPATSVIVASSGTTGSYSSPSGAELSGSSVKKPPSPASAVAIALGIFTFLLLCLCLGFWLRRRVLLRKRRAAAVARLDEIAYFPRRARCTFAIDNAIRAERKRGRNCQ</sequence>
<gene>
    <name evidence="3" type="ORF">MVEN_00474600</name>
</gene>
<organism evidence="3 4">
    <name type="scientific">Mycena venus</name>
    <dbReference type="NCBI Taxonomy" id="2733690"/>
    <lineage>
        <taxon>Eukaryota</taxon>
        <taxon>Fungi</taxon>
        <taxon>Dikarya</taxon>
        <taxon>Basidiomycota</taxon>
        <taxon>Agaricomycotina</taxon>
        <taxon>Agaricomycetes</taxon>
        <taxon>Agaricomycetidae</taxon>
        <taxon>Agaricales</taxon>
        <taxon>Marasmiineae</taxon>
        <taxon>Mycenaceae</taxon>
        <taxon>Mycena</taxon>
    </lineage>
</organism>
<keyword evidence="4" id="KW-1185">Reference proteome</keyword>
<proteinExistence type="predicted"/>
<dbReference type="OrthoDB" id="10471962at2759"/>
<evidence type="ECO:0000313" key="4">
    <source>
        <dbReference type="Proteomes" id="UP000620124"/>
    </source>
</evidence>
<evidence type="ECO:0000256" key="1">
    <source>
        <dbReference type="SAM" id="MobiDB-lite"/>
    </source>
</evidence>
<comment type="caution">
    <text evidence="3">The sequence shown here is derived from an EMBL/GenBank/DDBJ whole genome shotgun (WGS) entry which is preliminary data.</text>
</comment>
<protein>
    <submittedName>
        <fullName evidence="3">Uncharacterized protein</fullName>
    </submittedName>
</protein>
<keyword evidence="2" id="KW-0812">Transmembrane</keyword>
<evidence type="ECO:0000313" key="3">
    <source>
        <dbReference type="EMBL" id="KAF7365987.1"/>
    </source>
</evidence>
<feature type="region of interest" description="Disordered" evidence="1">
    <location>
        <begin position="77"/>
        <end position="118"/>
    </location>
</feature>
<name>A0A8H6YVH7_9AGAR</name>